<dbReference type="Proteomes" id="UP000095395">
    <property type="component" value="Unassembled WGS sequence"/>
</dbReference>
<evidence type="ECO:0000313" key="8">
    <source>
        <dbReference type="Proteomes" id="UP000286271"/>
    </source>
</evidence>
<dbReference type="GeneID" id="75160566"/>
<sequence>MSIIRGNKEEYWITHRKNACEIWKDGKTTTGILKYVYDQLNDDDIDMFEAMPIEMTLKYDGLPRFTICHGSPFKVNQSMRPDYEYIDNLLENMPSNLIICGHFHIQTDYVRNDVRVINPGAVGVALHSNSLAQFMTLTGKDGHWEPQFFSVGYDVDKVIDEMEKERLDFKAPGWFRMTKNLLTTGEKSIVNFISEVQQVYYKETGISDYRLIPEAFWDKTLTRLGI</sequence>
<comment type="similarity">
    <text evidence="1">Belongs to the metallophosphoesterase superfamily. YfcE family.</text>
</comment>
<dbReference type="EMBL" id="QSKW01000067">
    <property type="protein sequence ID" value="RHE89446.1"/>
    <property type="molecule type" value="Genomic_DNA"/>
</dbReference>
<gene>
    <name evidence="5" type="ORF">DW707_18350</name>
    <name evidence="4" type="ORF">ERS852392_00842</name>
    <name evidence="3" type="ORF">ERS852444_01523</name>
</gene>
<dbReference type="EMBL" id="CYXX01000009">
    <property type="protein sequence ID" value="CUN01841.1"/>
    <property type="molecule type" value="Genomic_DNA"/>
</dbReference>
<evidence type="ECO:0000313" key="4">
    <source>
        <dbReference type="EMBL" id="CUN59781.1"/>
    </source>
</evidence>
<dbReference type="Proteomes" id="UP000286271">
    <property type="component" value="Unassembled WGS sequence"/>
</dbReference>
<dbReference type="RefSeq" id="WP_007890414.1">
    <property type="nucleotide sequence ID" value="NZ_CAKZTK010000004.1"/>
</dbReference>
<reference evidence="6 7" key="1">
    <citation type="submission" date="2015-09" db="EMBL/GenBank/DDBJ databases">
        <authorList>
            <consortium name="Pathogen Informatics"/>
        </authorList>
    </citation>
    <scope>NUCLEOTIDE SEQUENCE [LARGE SCALE GENOMIC DNA]</scope>
    <source>
        <strain evidence="4 6">2789STDY5608835</strain>
        <strain evidence="3 7">2789STDY5608887</strain>
    </source>
</reference>
<dbReference type="Gene3D" id="3.60.21.10">
    <property type="match status" value="1"/>
</dbReference>
<evidence type="ECO:0000313" key="3">
    <source>
        <dbReference type="EMBL" id="CUN01841.1"/>
    </source>
</evidence>
<proteinExistence type="inferred from homology"/>
<evidence type="ECO:0000313" key="7">
    <source>
        <dbReference type="Proteomes" id="UP000095453"/>
    </source>
</evidence>
<name>A0A173Y6K3_9FIRM</name>
<dbReference type="EMBL" id="CYYR01000004">
    <property type="protein sequence ID" value="CUN59781.1"/>
    <property type="molecule type" value="Genomic_DNA"/>
</dbReference>
<evidence type="ECO:0000259" key="2">
    <source>
        <dbReference type="Pfam" id="PF12850"/>
    </source>
</evidence>
<evidence type="ECO:0000313" key="6">
    <source>
        <dbReference type="Proteomes" id="UP000095395"/>
    </source>
</evidence>
<dbReference type="Pfam" id="PF12850">
    <property type="entry name" value="Metallophos_2"/>
    <property type="match status" value="1"/>
</dbReference>
<dbReference type="InterPro" id="IPR024654">
    <property type="entry name" value="Calcineurin-like_PHP_lpxH"/>
</dbReference>
<dbReference type="Proteomes" id="UP000095453">
    <property type="component" value="Unassembled WGS sequence"/>
</dbReference>
<organism evidence="4 6">
    <name type="scientific">Roseburia inulinivorans</name>
    <dbReference type="NCBI Taxonomy" id="360807"/>
    <lineage>
        <taxon>Bacteria</taxon>
        <taxon>Bacillati</taxon>
        <taxon>Bacillota</taxon>
        <taxon>Clostridia</taxon>
        <taxon>Lachnospirales</taxon>
        <taxon>Lachnospiraceae</taxon>
        <taxon>Roseburia</taxon>
    </lineage>
</organism>
<evidence type="ECO:0000313" key="5">
    <source>
        <dbReference type="EMBL" id="RHE89446.1"/>
    </source>
</evidence>
<accession>A0A173Y6K3</accession>
<dbReference type="SUPFAM" id="SSF56300">
    <property type="entry name" value="Metallo-dependent phosphatases"/>
    <property type="match status" value="1"/>
</dbReference>
<protein>
    <submittedName>
        <fullName evidence="4">Phosphodiesterase, MJ0936 family</fullName>
    </submittedName>
</protein>
<dbReference type="InterPro" id="IPR029052">
    <property type="entry name" value="Metallo-depent_PP-like"/>
</dbReference>
<reference evidence="5 8" key="2">
    <citation type="submission" date="2018-08" db="EMBL/GenBank/DDBJ databases">
        <title>A genome reference for cultivated species of the human gut microbiota.</title>
        <authorList>
            <person name="Zou Y."/>
            <person name="Xue W."/>
            <person name="Luo G."/>
        </authorList>
    </citation>
    <scope>NUCLEOTIDE SEQUENCE [LARGE SCALE GENOMIC DNA]</scope>
    <source>
        <strain evidence="5 8">AM27-11</strain>
    </source>
</reference>
<evidence type="ECO:0000256" key="1">
    <source>
        <dbReference type="ARBA" id="ARBA00008950"/>
    </source>
</evidence>
<feature type="domain" description="Calcineurin-like phosphoesterase" evidence="2">
    <location>
        <begin position="41"/>
        <end position="137"/>
    </location>
</feature>
<dbReference type="AlphaFoldDB" id="A0A173Y6K3"/>